<dbReference type="PANTHER" id="PTHR12935">
    <property type="entry name" value="GAMMA-GLUTAMYLCYCLOTRANSFERASE"/>
    <property type="match status" value="1"/>
</dbReference>
<protein>
    <submittedName>
        <fullName evidence="5">C7orf24 homolog</fullName>
    </submittedName>
</protein>
<dbReference type="InterPro" id="IPR017939">
    <property type="entry name" value="G-Glutamylcylcotransferase"/>
</dbReference>
<dbReference type="CDD" id="cd06661">
    <property type="entry name" value="GGCT_like"/>
    <property type="match status" value="1"/>
</dbReference>
<evidence type="ECO:0000256" key="1">
    <source>
        <dbReference type="ARBA" id="ARBA00023239"/>
    </source>
</evidence>
<evidence type="ECO:0000313" key="5">
    <source>
        <dbReference type="EMBL" id="ACQ58987.1"/>
    </source>
</evidence>
<keyword evidence="1" id="KW-0456">Lyase</keyword>
<feature type="signal peptide" evidence="4">
    <location>
        <begin position="1"/>
        <end position="28"/>
    </location>
</feature>
<dbReference type="InterPro" id="IPR036568">
    <property type="entry name" value="GGCT-like_sf"/>
</dbReference>
<dbReference type="Pfam" id="PF13772">
    <property type="entry name" value="AIG2_2"/>
    <property type="match status" value="1"/>
</dbReference>
<accession>C3KK15</accession>
<feature type="active site" description="Proton acceptor" evidence="2">
    <location>
        <position position="123"/>
    </location>
</feature>
<evidence type="ECO:0000256" key="3">
    <source>
        <dbReference type="PIRSR" id="PIRSR617939-2"/>
    </source>
</evidence>
<reference evidence="5" key="1">
    <citation type="submission" date="2009-05" db="EMBL/GenBank/DDBJ databases">
        <title>Anoplopoma fimbria ESTs and full-length cDNAs.</title>
        <authorList>
            <person name="Messmer A."/>
            <person name="Rondeau E."/>
            <person name="Sanderson D."/>
            <person name="Cooper G."/>
            <person name="Leong J."/>
            <person name="Koop B.F."/>
        </authorList>
    </citation>
    <scope>NUCLEOTIDE SEQUENCE</scope>
    <source>
        <tissue evidence="5">Brain</tissue>
    </source>
</reference>
<keyword evidence="4" id="KW-0732">Signal</keyword>
<dbReference type="SUPFAM" id="SSF110857">
    <property type="entry name" value="Gamma-glutamyl cyclotransferase-like"/>
    <property type="match status" value="1"/>
</dbReference>
<evidence type="ECO:0000256" key="2">
    <source>
        <dbReference type="PIRSR" id="PIRSR617939-1"/>
    </source>
</evidence>
<dbReference type="AlphaFoldDB" id="C3KK15"/>
<dbReference type="Gene3D" id="3.10.490.10">
    <property type="entry name" value="Gamma-glutamyl cyclotransferase-like"/>
    <property type="match status" value="1"/>
</dbReference>
<dbReference type="PANTHER" id="PTHR12935:SF13">
    <property type="entry name" value="GAMMA-GLUTAMYLCYCLOTRANSFERASE"/>
    <property type="match status" value="1"/>
</dbReference>
<sequence>MYHLCADIAVAKYHVLAVLFFLVQPTEAHEYQNMSASAQGRFMYFAYGSNLLKERLQLSNSSAEFHTIGQLKDYELNFGLFHENAESAWHGGVATITACPGTAVWGVIWTLSNEDLARLDIQEGVSEGIYSPLEVSVETDRGLIVCRTYQMNNCHASHPSPQYKQVICLGAEQNGLPVEYMKKLQAIPTNNYSGPSLLDEIKIDPK</sequence>
<gene>
    <name evidence="5" type="primary">CG024</name>
</gene>
<dbReference type="InterPro" id="IPR013024">
    <property type="entry name" value="GGCT-like"/>
</dbReference>
<name>C3KK15_ANOFI</name>
<feature type="binding site" evidence="3">
    <location>
        <position position="163"/>
    </location>
    <ligand>
        <name>substrate</name>
    </ligand>
</feature>
<organism evidence="5">
    <name type="scientific">Anoplopoma fimbria</name>
    <name type="common">Sablefish</name>
    <dbReference type="NCBI Taxonomy" id="229290"/>
    <lineage>
        <taxon>Eukaryota</taxon>
        <taxon>Metazoa</taxon>
        <taxon>Chordata</taxon>
        <taxon>Craniata</taxon>
        <taxon>Vertebrata</taxon>
        <taxon>Euteleostomi</taxon>
        <taxon>Actinopterygii</taxon>
        <taxon>Neopterygii</taxon>
        <taxon>Teleostei</taxon>
        <taxon>Neoteleostei</taxon>
        <taxon>Acanthomorphata</taxon>
        <taxon>Eupercaria</taxon>
        <taxon>Perciformes</taxon>
        <taxon>Cottioidei</taxon>
        <taxon>Anoplopomatales</taxon>
        <taxon>Anoplopomatidae</taxon>
        <taxon>Anoplopoma</taxon>
    </lineage>
</organism>
<feature type="chain" id="PRO_5002928842" evidence="4">
    <location>
        <begin position="29"/>
        <end position="206"/>
    </location>
</feature>
<dbReference type="EMBL" id="BT083280">
    <property type="protein sequence ID" value="ACQ58987.1"/>
    <property type="molecule type" value="mRNA"/>
</dbReference>
<evidence type="ECO:0000256" key="4">
    <source>
        <dbReference type="SAM" id="SignalP"/>
    </source>
</evidence>
<proteinExistence type="evidence at transcript level"/>
<dbReference type="GO" id="GO:0003839">
    <property type="term" value="F:gamma-glutamylcyclotransferase activity"/>
    <property type="evidence" value="ECO:0007669"/>
    <property type="project" value="InterPro"/>
</dbReference>
<feature type="binding site" evidence="3">
    <location>
        <begin position="44"/>
        <end position="49"/>
    </location>
    <ligand>
        <name>substrate</name>
    </ligand>
</feature>